<dbReference type="AlphaFoldDB" id="A0A9P4IHE5"/>
<evidence type="ECO:0000256" key="1">
    <source>
        <dbReference type="ARBA" id="ARBA00006192"/>
    </source>
</evidence>
<evidence type="ECO:0000313" key="7">
    <source>
        <dbReference type="Proteomes" id="UP000799772"/>
    </source>
</evidence>
<dbReference type="EMBL" id="ML978124">
    <property type="protein sequence ID" value="KAF2101084.1"/>
    <property type="molecule type" value="Genomic_DNA"/>
</dbReference>
<reference evidence="6" key="1">
    <citation type="journal article" date="2020" name="Stud. Mycol.">
        <title>101 Dothideomycetes genomes: a test case for predicting lifestyles and emergence of pathogens.</title>
        <authorList>
            <person name="Haridas S."/>
            <person name="Albert R."/>
            <person name="Binder M."/>
            <person name="Bloem J."/>
            <person name="Labutti K."/>
            <person name="Salamov A."/>
            <person name="Andreopoulos B."/>
            <person name="Baker S."/>
            <person name="Barry K."/>
            <person name="Bills G."/>
            <person name="Bluhm B."/>
            <person name="Cannon C."/>
            <person name="Castanera R."/>
            <person name="Culley D."/>
            <person name="Daum C."/>
            <person name="Ezra D."/>
            <person name="Gonzalez J."/>
            <person name="Henrissat B."/>
            <person name="Kuo A."/>
            <person name="Liang C."/>
            <person name="Lipzen A."/>
            <person name="Lutzoni F."/>
            <person name="Magnuson J."/>
            <person name="Mondo S."/>
            <person name="Nolan M."/>
            <person name="Ohm R."/>
            <person name="Pangilinan J."/>
            <person name="Park H.-J."/>
            <person name="Ramirez L."/>
            <person name="Alfaro M."/>
            <person name="Sun H."/>
            <person name="Tritt A."/>
            <person name="Yoshinaga Y."/>
            <person name="Zwiers L.-H."/>
            <person name="Turgeon B."/>
            <person name="Goodwin S."/>
            <person name="Spatafora J."/>
            <person name="Crous P."/>
            <person name="Grigoriev I."/>
        </authorList>
    </citation>
    <scope>NUCLEOTIDE SEQUENCE</scope>
    <source>
        <strain evidence="6">CBS 133067</strain>
    </source>
</reference>
<dbReference type="Gene3D" id="1.25.40.10">
    <property type="entry name" value="Tetratricopeptide repeat domain"/>
    <property type="match status" value="2"/>
</dbReference>
<dbReference type="InterPro" id="IPR002885">
    <property type="entry name" value="PPR_rpt"/>
</dbReference>
<feature type="non-terminal residue" evidence="6">
    <location>
        <position position="1"/>
    </location>
</feature>
<dbReference type="Pfam" id="PF01535">
    <property type="entry name" value="PPR"/>
    <property type="match status" value="2"/>
</dbReference>
<evidence type="ECO:0000256" key="2">
    <source>
        <dbReference type="ARBA" id="ARBA00022737"/>
    </source>
</evidence>
<evidence type="ECO:0000256" key="3">
    <source>
        <dbReference type="ARBA" id="ARBA00044493"/>
    </source>
</evidence>
<dbReference type="PROSITE" id="PS51375">
    <property type="entry name" value="PPR"/>
    <property type="match status" value="1"/>
</dbReference>
<dbReference type="InterPro" id="IPR011990">
    <property type="entry name" value="TPR-like_helical_dom_sf"/>
</dbReference>
<dbReference type="OrthoDB" id="1908178at2759"/>
<organism evidence="6 7">
    <name type="scientific">Rhizodiscina lignyota</name>
    <dbReference type="NCBI Taxonomy" id="1504668"/>
    <lineage>
        <taxon>Eukaryota</taxon>
        <taxon>Fungi</taxon>
        <taxon>Dikarya</taxon>
        <taxon>Ascomycota</taxon>
        <taxon>Pezizomycotina</taxon>
        <taxon>Dothideomycetes</taxon>
        <taxon>Pleosporomycetidae</taxon>
        <taxon>Aulographales</taxon>
        <taxon>Rhizodiscinaceae</taxon>
        <taxon>Rhizodiscina</taxon>
    </lineage>
</organism>
<dbReference type="PANTHER" id="PTHR47936">
    <property type="entry name" value="PPR_LONG DOMAIN-CONTAINING PROTEIN"/>
    <property type="match status" value="1"/>
</dbReference>
<comment type="subunit">
    <text evidence="4">Binds to mitochondrial small subunit 15S rRNA.</text>
</comment>
<evidence type="ECO:0000256" key="4">
    <source>
        <dbReference type="ARBA" id="ARBA00044511"/>
    </source>
</evidence>
<keyword evidence="2" id="KW-0677">Repeat</keyword>
<feature type="repeat" description="PPR" evidence="5">
    <location>
        <begin position="249"/>
        <end position="284"/>
    </location>
</feature>
<gene>
    <name evidence="6" type="ORF">NA57DRAFT_15789</name>
</gene>
<evidence type="ECO:0000256" key="5">
    <source>
        <dbReference type="PROSITE-ProRule" id="PRU00708"/>
    </source>
</evidence>
<name>A0A9P4IHE5_9PEZI</name>
<evidence type="ECO:0008006" key="8">
    <source>
        <dbReference type="Google" id="ProtNLM"/>
    </source>
</evidence>
<accession>A0A9P4IHE5</accession>
<proteinExistence type="inferred from homology"/>
<feature type="non-terminal residue" evidence="6">
    <location>
        <position position="367"/>
    </location>
</feature>
<dbReference type="GO" id="GO:0031930">
    <property type="term" value="P:mitochondria-nucleus signaling pathway"/>
    <property type="evidence" value="ECO:0007669"/>
    <property type="project" value="TreeGrafter"/>
</dbReference>
<sequence length="367" mass="42802">IYETYQSLPFPRASYLTPFILRRLLYVLTFVPRHNDTSVLRYLSIMDDMKVAHIPATNKEWNTAISLAAQTFRRVTNAEVESALYIWRDMEKRAGIAANEVTFNILFNMASKANKFPLVELILKEMTARNLPKKRAFYCCMIFHAGQLRDGDAVRRAYKDLVEAGEIVDSVVLNNVIRSLFAAGEHAAADAIFERMKVMHQSPAGRRDPPNAYNPRRLLRSELQELAVQFRDDTQKRREVQDRAPLAPDTHTYALMIKYYARNVGDYHRVAQLLNEMDQTGVPLARDIFHSLFIGFWLHGMRPHSTEWHARRLDATWAEYKREWARDAAEFEMDGRTVWLFLQAVMTTGGRGKMWQVWSNEVRDRWR</sequence>
<protein>
    <recommendedName>
        <fullName evidence="8">Pentacotripeptide-repeat region of PRORP domain-containing protein</fullName>
    </recommendedName>
</protein>
<comment type="function">
    <text evidence="3">Regulates mitochondrial small subunit maturation by controlling 15S rRNA 5'-end processing. Localizes to the 5' precursor of the 15S rRNA in a position that is subsequently occupied by mS47 in the mature yeast mtSSU. Uses structure and sequence-specific RNA recognition, binding to a single-stranded region of the precursor and specifically recognizing bases -6 to -1. The exchange of Ccm1 for mS47 is coupled to the irreversible removal of precursor rRNA that is accompanied by conformational changes of the mitoribosomal proteins uS5m and mS26. These conformational changes signal completion of 5'-end rRNA processing through protection of the mature 5'-end of the 15S rRNA and stabilization of mS47. The removal of the 5' precursor together with the dissociation of Ccm1 may be catalyzed by the 5'-3' exoribonuclease Pet127. Involved in the specific removal of group I introns in mitochondrial encoded transcripts.</text>
</comment>
<dbReference type="Proteomes" id="UP000799772">
    <property type="component" value="Unassembled WGS sequence"/>
</dbReference>
<evidence type="ECO:0000313" key="6">
    <source>
        <dbReference type="EMBL" id="KAF2101084.1"/>
    </source>
</evidence>
<comment type="similarity">
    <text evidence="1">Belongs to the CCM1 family.</text>
</comment>
<dbReference type="PANTHER" id="PTHR47936:SF1">
    <property type="entry name" value="PENTATRICOPEPTIDE REPEAT-CONTAINING PROTEIN GUN1, CHLOROPLASTIC"/>
    <property type="match status" value="1"/>
</dbReference>
<keyword evidence="7" id="KW-1185">Reference proteome</keyword>
<comment type="caution">
    <text evidence="6">The sequence shown here is derived from an EMBL/GenBank/DDBJ whole genome shotgun (WGS) entry which is preliminary data.</text>
</comment>